<name>A0A2G8KAD2_STIJA</name>
<dbReference type="Gene3D" id="3.90.226.10">
    <property type="entry name" value="2-enoyl-CoA Hydratase, Chain A, domain 1"/>
    <property type="match status" value="1"/>
</dbReference>
<dbReference type="STRING" id="307972.A0A2G8KAD2"/>
<dbReference type="Proteomes" id="UP000230750">
    <property type="component" value="Unassembled WGS sequence"/>
</dbReference>
<dbReference type="InterPro" id="IPR001753">
    <property type="entry name" value="Enoyl-CoA_hydra/iso"/>
</dbReference>
<comment type="similarity">
    <text evidence="1 2">Belongs to the enoyl-CoA hydratase/isomerase family.</text>
</comment>
<sequence>MGFVNYLREDFILMALLCSKELSKGTEIASGGASLSDQLVPYAPMGPSKMMFTKPVIAAINGYAVAGGMELAMMCDMRVADESTTFGIFCRRFGVPLVDGGTVRLPALIGLSRAMDLILTGRPITAVEAEKYGLVNRIVPDGRALEYAIELAKQISEFPQECMLADRRSAYHSTYSSPSLDEALQYEHENGKSVIFSESVFGAKRFAADKVGKSGSFEEFKPK</sequence>
<dbReference type="SUPFAM" id="SSF52096">
    <property type="entry name" value="ClpP/crotonase"/>
    <property type="match status" value="1"/>
</dbReference>
<accession>A0A2G8KAD2</accession>
<dbReference type="Gene3D" id="1.10.287.2460">
    <property type="match status" value="1"/>
</dbReference>
<dbReference type="PROSITE" id="PS00166">
    <property type="entry name" value="ENOYL_COA_HYDRATASE"/>
    <property type="match status" value="1"/>
</dbReference>
<dbReference type="InterPro" id="IPR018376">
    <property type="entry name" value="Enoyl-CoA_hyd/isom_CS"/>
</dbReference>
<dbReference type="InterPro" id="IPR029045">
    <property type="entry name" value="ClpP/crotonase-like_dom_sf"/>
</dbReference>
<dbReference type="AlphaFoldDB" id="A0A2G8KAD2"/>
<evidence type="ECO:0000256" key="1">
    <source>
        <dbReference type="ARBA" id="ARBA00005254"/>
    </source>
</evidence>
<dbReference type="PANTHER" id="PTHR43802:SF1">
    <property type="entry name" value="IP11341P-RELATED"/>
    <property type="match status" value="1"/>
</dbReference>
<dbReference type="EMBL" id="MRZV01000741">
    <property type="protein sequence ID" value="PIK44968.1"/>
    <property type="molecule type" value="Genomic_DNA"/>
</dbReference>
<dbReference type="PANTHER" id="PTHR43802">
    <property type="entry name" value="ENOYL-COA HYDRATASE"/>
    <property type="match status" value="1"/>
</dbReference>
<evidence type="ECO:0000313" key="4">
    <source>
        <dbReference type="Proteomes" id="UP000230750"/>
    </source>
</evidence>
<evidence type="ECO:0000256" key="2">
    <source>
        <dbReference type="RuleBase" id="RU003707"/>
    </source>
</evidence>
<organism evidence="3 4">
    <name type="scientific">Stichopus japonicus</name>
    <name type="common">Sea cucumber</name>
    <dbReference type="NCBI Taxonomy" id="307972"/>
    <lineage>
        <taxon>Eukaryota</taxon>
        <taxon>Metazoa</taxon>
        <taxon>Echinodermata</taxon>
        <taxon>Eleutherozoa</taxon>
        <taxon>Echinozoa</taxon>
        <taxon>Holothuroidea</taxon>
        <taxon>Aspidochirotacea</taxon>
        <taxon>Aspidochirotida</taxon>
        <taxon>Stichopodidae</taxon>
        <taxon>Apostichopus</taxon>
    </lineage>
</organism>
<proteinExistence type="inferred from homology"/>
<dbReference type="Pfam" id="PF00378">
    <property type="entry name" value="ECH_1"/>
    <property type="match status" value="1"/>
</dbReference>
<comment type="caution">
    <text evidence="3">The sequence shown here is derived from an EMBL/GenBank/DDBJ whole genome shotgun (WGS) entry which is preliminary data.</text>
</comment>
<protein>
    <submittedName>
        <fullName evidence="3">Putative enoyl-CoA hydratase, mitochondrial-like</fullName>
    </submittedName>
</protein>
<dbReference type="GO" id="GO:0003824">
    <property type="term" value="F:catalytic activity"/>
    <property type="evidence" value="ECO:0007669"/>
    <property type="project" value="InterPro"/>
</dbReference>
<dbReference type="OrthoDB" id="448450at2759"/>
<evidence type="ECO:0000313" key="3">
    <source>
        <dbReference type="EMBL" id="PIK44968.1"/>
    </source>
</evidence>
<dbReference type="CDD" id="cd06558">
    <property type="entry name" value="crotonase-like"/>
    <property type="match status" value="1"/>
</dbReference>
<keyword evidence="4" id="KW-1185">Reference proteome</keyword>
<gene>
    <name evidence="3" type="ORF">BSL78_18152</name>
</gene>
<reference evidence="3 4" key="1">
    <citation type="journal article" date="2017" name="PLoS Biol.">
        <title>The sea cucumber genome provides insights into morphological evolution and visceral regeneration.</title>
        <authorList>
            <person name="Zhang X."/>
            <person name="Sun L."/>
            <person name="Yuan J."/>
            <person name="Sun Y."/>
            <person name="Gao Y."/>
            <person name="Zhang L."/>
            <person name="Li S."/>
            <person name="Dai H."/>
            <person name="Hamel J.F."/>
            <person name="Liu C."/>
            <person name="Yu Y."/>
            <person name="Liu S."/>
            <person name="Lin W."/>
            <person name="Guo K."/>
            <person name="Jin S."/>
            <person name="Xu P."/>
            <person name="Storey K.B."/>
            <person name="Huan P."/>
            <person name="Zhang T."/>
            <person name="Zhou Y."/>
            <person name="Zhang J."/>
            <person name="Lin C."/>
            <person name="Li X."/>
            <person name="Xing L."/>
            <person name="Huo D."/>
            <person name="Sun M."/>
            <person name="Wang L."/>
            <person name="Mercier A."/>
            <person name="Li F."/>
            <person name="Yang H."/>
            <person name="Xiang J."/>
        </authorList>
    </citation>
    <scope>NUCLEOTIDE SEQUENCE [LARGE SCALE GENOMIC DNA]</scope>
    <source>
        <strain evidence="3">Shaxun</strain>
        <tissue evidence="3">Muscle</tissue>
    </source>
</reference>